<feature type="transmembrane region" description="Helical" evidence="1">
    <location>
        <begin position="308"/>
        <end position="327"/>
    </location>
</feature>
<dbReference type="InterPro" id="IPR052728">
    <property type="entry name" value="O2_lipid_transport_reg"/>
</dbReference>
<keyword evidence="1" id="KW-1133">Transmembrane helix</keyword>
<keyword evidence="5" id="KW-1185">Reference proteome</keyword>
<organism evidence="4 5">
    <name type="scientific">Bombyx mori</name>
    <name type="common">Silk moth</name>
    <dbReference type="NCBI Taxonomy" id="7091"/>
    <lineage>
        <taxon>Eukaryota</taxon>
        <taxon>Metazoa</taxon>
        <taxon>Ecdysozoa</taxon>
        <taxon>Arthropoda</taxon>
        <taxon>Hexapoda</taxon>
        <taxon>Insecta</taxon>
        <taxon>Pterygota</taxon>
        <taxon>Neoptera</taxon>
        <taxon>Endopterygota</taxon>
        <taxon>Lepidoptera</taxon>
        <taxon>Glossata</taxon>
        <taxon>Ditrysia</taxon>
        <taxon>Bombycoidea</taxon>
        <taxon>Bombycidae</taxon>
        <taxon>Bombycinae</taxon>
        <taxon>Bombyx</taxon>
    </lineage>
</organism>
<reference evidence="5" key="1">
    <citation type="journal article" date="2008" name="Insect Biochem. Mol. Biol.">
        <title>The genome of a lepidopteran model insect, the silkworm Bombyx mori.</title>
        <authorList>
            <consortium name="International Silkworm Genome Consortium"/>
        </authorList>
    </citation>
    <scope>NUCLEOTIDE SEQUENCE [LARGE SCALE GENOMIC DNA]</scope>
    <source>
        <strain evidence="5">p50T</strain>
    </source>
</reference>
<dbReference type="AlphaFoldDB" id="A0A8R2R4A4"/>
<dbReference type="Pfam" id="PF01757">
    <property type="entry name" value="Acyl_transf_3"/>
    <property type="match status" value="1"/>
</dbReference>
<dbReference type="InterPro" id="IPR002656">
    <property type="entry name" value="Acyl_transf_3_dom"/>
</dbReference>
<feature type="transmembrane region" description="Helical" evidence="1">
    <location>
        <begin position="159"/>
        <end position="181"/>
    </location>
</feature>
<feature type="chain" id="PRO_5035916652" description="Acyltransferase 3 domain-containing protein" evidence="2">
    <location>
        <begin position="19"/>
        <end position="688"/>
    </location>
</feature>
<evidence type="ECO:0000313" key="4">
    <source>
        <dbReference type="EnsemblMetazoa" id="XP_037872321.1"/>
    </source>
</evidence>
<sequence length="688" mass="76852">MWARAVSLALATVALAGASDVLYEISDEQYYEMPTLFHLDEYERCLATRGVYCTGSFELSPQGPHQLFQLMQRYAANWVDNFNHTRLHRGLCVSQRCRQLAPQQHPGQGEHNAALAEWFESCVNESTMLSYNLSSRLYQLEYCRRGEVNPDGLSTNERAFAGFVAILLALCAVSTVLDLTLSDHAKKGAAWALSFSIPGCWRSLLAPPPCSSETDLRAFDGLRVLCMMCVIIEHVCWITTHTFLADTRRYEQTRRALDAMLMANSTLVVQIFFMMSSFLLAHKLLQQRRRGEQVPVVRTFFDTMINRIIRVSPSYFVVVWFAASWWSRAGSGPMWTPLIEAEVNICRSKWWTHLLYLNNIVYANDKCLIQTWYLAADMQLYGLSLLLTLALWRCRRGAIYVLTALLAGSIALLFGLAYTWRLVPTFVMHRPESVRTTYSTEPSFNVLYQSPLGNVPGALAGLLLAHLHHQLLDSRIVLSKYKWFRWSAVSSVCVSAWWVAASPLLLGRGAPGRGGAAALAALERPIFAFFVGVALLGAMHGVPSPIGSFLSWRGWGCGARLSFGALLLHLPLNKSLVAARLAPTQLDRQSAVVLSGVYGYTAIARSPLPRSFSSREHHGYLLVAAAIRRVQILEWFGVASVSYLAALPLALCVELPAQRLHRALSALRRRSHAQSDAAPHDTRQKTDL</sequence>
<keyword evidence="1" id="KW-0812">Transmembrane</keyword>
<name>A0A8R2R4A4_BOMMO</name>
<keyword evidence="2" id="KW-0732">Signal</keyword>
<feature type="transmembrane region" description="Helical" evidence="1">
    <location>
        <begin position="221"/>
        <end position="240"/>
    </location>
</feature>
<protein>
    <recommendedName>
        <fullName evidence="3">Acyltransferase 3 domain-containing protein</fullName>
    </recommendedName>
</protein>
<dbReference type="PANTHER" id="PTHR11161:SF0">
    <property type="entry name" value="O-ACYLTRANSFERASE LIKE PROTEIN"/>
    <property type="match status" value="1"/>
</dbReference>
<feature type="transmembrane region" description="Helical" evidence="1">
    <location>
        <begin position="399"/>
        <end position="420"/>
    </location>
</feature>
<dbReference type="EnsemblMetazoa" id="XM_038016393.1">
    <property type="protein sequence ID" value="XP_037872321.1"/>
    <property type="gene ID" value="LOC101736013"/>
</dbReference>
<feature type="domain" description="Acyltransferase 3" evidence="3">
    <location>
        <begin position="218"/>
        <end position="572"/>
    </location>
</feature>
<dbReference type="GO" id="GO:0016747">
    <property type="term" value="F:acyltransferase activity, transferring groups other than amino-acyl groups"/>
    <property type="evidence" value="ECO:0007669"/>
    <property type="project" value="InterPro"/>
</dbReference>
<feature type="transmembrane region" description="Helical" evidence="1">
    <location>
        <begin position="260"/>
        <end position="281"/>
    </location>
</feature>
<evidence type="ECO:0000313" key="5">
    <source>
        <dbReference type="Proteomes" id="UP000005204"/>
    </source>
</evidence>
<keyword evidence="1" id="KW-0472">Membrane</keyword>
<proteinExistence type="predicted"/>
<accession>A0A8R2R4A4</accession>
<evidence type="ECO:0000259" key="3">
    <source>
        <dbReference type="Pfam" id="PF01757"/>
    </source>
</evidence>
<evidence type="ECO:0000256" key="1">
    <source>
        <dbReference type="SAM" id="Phobius"/>
    </source>
</evidence>
<feature type="transmembrane region" description="Helical" evidence="1">
    <location>
        <begin position="372"/>
        <end position="392"/>
    </location>
</feature>
<feature type="signal peptide" evidence="2">
    <location>
        <begin position="1"/>
        <end position="18"/>
    </location>
</feature>
<evidence type="ECO:0000256" key="2">
    <source>
        <dbReference type="SAM" id="SignalP"/>
    </source>
</evidence>
<dbReference type="Proteomes" id="UP000005204">
    <property type="component" value="Unassembled WGS sequence"/>
</dbReference>
<dbReference type="PANTHER" id="PTHR11161">
    <property type="entry name" value="O-ACYLTRANSFERASE"/>
    <property type="match status" value="1"/>
</dbReference>
<reference evidence="4" key="2">
    <citation type="submission" date="2022-06" db="UniProtKB">
        <authorList>
            <consortium name="EnsemblMetazoa"/>
        </authorList>
    </citation>
    <scope>IDENTIFICATION</scope>
    <source>
        <strain evidence="4">p50T (Dazao)</strain>
    </source>
</reference>